<evidence type="ECO:0000313" key="3">
    <source>
        <dbReference type="EMBL" id="KAK8405042.1"/>
    </source>
</evidence>
<name>A0AAW0UY40_SCYPA</name>
<organism evidence="3 4">
    <name type="scientific">Scylla paramamosain</name>
    <name type="common">Mud crab</name>
    <dbReference type="NCBI Taxonomy" id="85552"/>
    <lineage>
        <taxon>Eukaryota</taxon>
        <taxon>Metazoa</taxon>
        <taxon>Ecdysozoa</taxon>
        <taxon>Arthropoda</taxon>
        <taxon>Crustacea</taxon>
        <taxon>Multicrustacea</taxon>
        <taxon>Malacostraca</taxon>
        <taxon>Eumalacostraca</taxon>
        <taxon>Eucarida</taxon>
        <taxon>Decapoda</taxon>
        <taxon>Pleocyemata</taxon>
        <taxon>Brachyura</taxon>
        <taxon>Eubrachyura</taxon>
        <taxon>Portunoidea</taxon>
        <taxon>Portunidae</taxon>
        <taxon>Portuninae</taxon>
        <taxon>Scylla</taxon>
    </lineage>
</organism>
<keyword evidence="4" id="KW-1185">Reference proteome</keyword>
<dbReference type="Proteomes" id="UP001487740">
    <property type="component" value="Unassembled WGS sequence"/>
</dbReference>
<dbReference type="AlphaFoldDB" id="A0AAW0UY40"/>
<keyword evidence="2" id="KW-0732">Signal</keyword>
<feature type="compositionally biased region" description="Basic and acidic residues" evidence="1">
    <location>
        <begin position="317"/>
        <end position="332"/>
    </location>
</feature>
<feature type="signal peptide" evidence="2">
    <location>
        <begin position="1"/>
        <end position="24"/>
    </location>
</feature>
<evidence type="ECO:0000313" key="4">
    <source>
        <dbReference type="Proteomes" id="UP001487740"/>
    </source>
</evidence>
<feature type="compositionally biased region" description="Basic and acidic residues" evidence="1">
    <location>
        <begin position="108"/>
        <end position="123"/>
    </location>
</feature>
<reference evidence="3 4" key="1">
    <citation type="submission" date="2023-03" db="EMBL/GenBank/DDBJ databases">
        <title>High-quality genome of Scylla paramamosain provides insights in environmental adaptation.</title>
        <authorList>
            <person name="Zhang L."/>
        </authorList>
    </citation>
    <scope>NUCLEOTIDE SEQUENCE [LARGE SCALE GENOMIC DNA]</scope>
    <source>
        <strain evidence="3">LZ_2023a</strain>
        <tissue evidence="3">Muscle</tissue>
    </source>
</reference>
<feature type="compositionally biased region" description="Low complexity" evidence="1">
    <location>
        <begin position="383"/>
        <end position="406"/>
    </location>
</feature>
<feature type="compositionally biased region" description="Polar residues" evidence="1">
    <location>
        <begin position="373"/>
        <end position="382"/>
    </location>
</feature>
<evidence type="ECO:0000256" key="1">
    <source>
        <dbReference type="SAM" id="MobiDB-lite"/>
    </source>
</evidence>
<dbReference type="EMBL" id="JARAKH010000003">
    <property type="protein sequence ID" value="KAK8405042.1"/>
    <property type="molecule type" value="Genomic_DNA"/>
</dbReference>
<feature type="region of interest" description="Disordered" evidence="1">
    <location>
        <begin position="288"/>
        <end position="421"/>
    </location>
</feature>
<evidence type="ECO:0000256" key="2">
    <source>
        <dbReference type="SAM" id="SignalP"/>
    </source>
</evidence>
<gene>
    <name evidence="3" type="ORF">O3P69_001547</name>
</gene>
<feature type="region of interest" description="Disordered" evidence="1">
    <location>
        <begin position="102"/>
        <end position="167"/>
    </location>
</feature>
<sequence>MHLTQILWCVALVLAAAVVVTVKGVKKRDPVDLSRLHPSEELKGGDPLPWKTKVTPAWTGLAARVTLEVKGVLGTGSLHLTGGDGTSVTFLAYGSHSWAAGSLPADHTGSERNEEQIAQREGDNNSGAGYGNRPGHTRWPPASQGFQFSSHGDKALPPTPPAMCPLFAPADKNDGAASRTPVYGLACREGRDGLILEATHVYTDPGKYQVDAHFLDDLLGVVTGRWEAQVEVEELLQVTLGPSQALPLQDGRAVASATLSLTPSTESLPLPCPEGLISWAWDFGDGTGEEVGGECTSEEREKEEEERMSRERKRGKGKDSDFLRNAQKRRENFAGLEESGGEGKKEVESTDKRAGEERKAEEGLKDQKKDSPDSTAPSLSYFTSSLSTSTTATTTTTSLSSTSTSTHADDDPPPTTTSTSITLHHTYTAPGTFNMSVVLLCGCRAVARRDMGRAFTVAVPIGDVQISASETHLLLLQGDRGHPPATEEVVMIVKVTNGSLLHLVTLHTDDGTQVPLQPILTHPTGPWLAEAKHKYQLPGEYRPWVEVSNPVGERRAVLHTVIKVDQPPNTVVLVPEEYVAAVGEEVVFMAQVMGASSGLHYDWVLPGGETLQNQAATTAAAAAATRPRPADLTAIYHVVRGSVPALPRVPAQD</sequence>
<protein>
    <recommendedName>
        <fullName evidence="5">PKD domain-containing protein</fullName>
    </recommendedName>
</protein>
<feature type="chain" id="PRO_5043754725" description="PKD domain-containing protein" evidence="2">
    <location>
        <begin position="25"/>
        <end position="653"/>
    </location>
</feature>
<comment type="caution">
    <text evidence="3">The sequence shown here is derived from an EMBL/GenBank/DDBJ whole genome shotgun (WGS) entry which is preliminary data.</text>
</comment>
<accession>A0AAW0UY40</accession>
<feature type="compositionally biased region" description="Basic and acidic residues" evidence="1">
    <location>
        <begin position="341"/>
        <end position="372"/>
    </location>
</feature>
<feature type="compositionally biased region" description="Basic and acidic residues" evidence="1">
    <location>
        <begin position="297"/>
        <end position="309"/>
    </location>
</feature>
<evidence type="ECO:0008006" key="5">
    <source>
        <dbReference type="Google" id="ProtNLM"/>
    </source>
</evidence>
<proteinExistence type="predicted"/>